<dbReference type="PANTHER" id="PTHR40448:SF1">
    <property type="entry name" value="TWO-COMPONENT SENSOR HISTIDINE KINASE"/>
    <property type="match status" value="1"/>
</dbReference>
<feature type="transmembrane region" description="Helical" evidence="1">
    <location>
        <begin position="340"/>
        <end position="358"/>
    </location>
</feature>
<dbReference type="SUPFAM" id="SSF55874">
    <property type="entry name" value="ATPase domain of HSP90 chaperone/DNA topoisomerase II/histidine kinase"/>
    <property type="match status" value="1"/>
</dbReference>
<dbReference type="RefSeq" id="WP_271712724.1">
    <property type="nucleotide sequence ID" value="NZ_AP024169.1"/>
</dbReference>
<keyword evidence="4" id="KW-1185">Reference proteome</keyword>
<evidence type="ECO:0000259" key="2">
    <source>
        <dbReference type="Pfam" id="PF14501"/>
    </source>
</evidence>
<feature type="transmembrane region" description="Helical" evidence="1">
    <location>
        <begin position="242"/>
        <end position="263"/>
    </location>
</feature>
<dbReference type="InterPro" id="IPR008979">
    <property type="entry name" value="Galactose-bd-like_sf"/>
</dbReference>
<dbReference type="GO" id="GO:0042802">
    <property type="term" value="F:identical protein binding"/>
    <property type="evidence" value="ECO:0007669"/>
    <property type="project" value="TreeGrafter"/>
</dbReference>
<dbReference type="EMBL" id="AP024169">
    <property type="protein sequence ID" value="BCN31613.1"/>
    <property type="molecule type" value="Genomic_DNA"/>
</dbReference>
<dbReference type="AlphaFoldDB" id="A0A7R7IEZ0"/>
<proteinExistence type="predicted"/>
<sequence>MDAKEKHKERKIFILIGLVFTILVVNLPVLYSKFYHEINGTNKVEDGRTDLRDLDLSKGVYYLDGEWEFHPNQFVHSDKKKTDNDKYFLEVPDEWTNIKVHGKKLTADGYGTYKLTITNFSYNKNITIYIPDFGSAYRIYIDGKLTSKSGVVSKDNNKIFTSPKSDIYPVKLSNRTQHEVIIELATTRFSGLYMSPVIGDYHQIIQKSILKNSVRFVLFGIGLFSLMGLFTFYLLSIKRKIYTLWMPSMVLLILMRIMLTSEFYSFWQNILFFNLSYEKTNEIMYAESFLLKFLLIFLVQEQCGIQFAKKEKWGFFSLYTILFLIYLCTPSTIYNQYLSTIVPMLTFTLDIYIVFKIYLWSDRLKKYGMIIFWSSILITVGVAIDSYYINGSILMDMSLVMLLLFVLFLIIMDILYIIRALDLYDDFSISSSRLELTKKQLTIQKEHYNALSGQMHEIREIKHEINRFITIMNQLVEEENIEKLRNFLNEFTEKASFDQLPVFCEHAIANSIIGYNYMKAKEIGIQFECHCSIANQIGITDSDLCIILGNALENAVYASSQIDPSYARFIKIESKAMNGQRLIKVENTYNGELNVEEGKYKSLKESNSHGFGIYNMEKVVQSYKGHMKIEHSEKVFTLMIAIPEIDIN</sequence>
<dbReference type="InterPro" id="IPR036890">
    <property type="entry name" value="HATPase_C_sf"/>
</dbReference>
<evidence type="ECO:0000256" key="1">
    <source>
        <dbReference type="SAM" id="Phobius"/>
    </source>
</evidence>
<feature type="transmembrane region" description="Helical" evidence="1">
    <location>
        <begin position="283"/>
        <end position="301"/>
    </location>
</feature>
<organism evidence="3 4">
    <name type="scientific">Anaeromicropila herbilytica</name>
    <dbReference type="NCBI Taxonomy" id="2785025"/>
    <lineage>
        <taxon>Bacteria</taxon>
        <taxon>Bacillati</taxon>
        <taxon>Bacillota</taxon>
        <taxon>Clostridia</taxon>
        <taxon>Lachnospirales</taxon>
        <taxon>Lachnospiraceae</taxon>
        <taxon>Anaeromicropila</taxon>
    </lineage>
</organism>
<feature type="transmembrane region" description="Helical" evidence="1">
    <location>
        <begin position="395"/>
        <end position="418"/>
    </location>
</feature>
<keyword evidence="1" id="KW-0812">Transmembrane</keyword>
<feature type="transmembrane region" description="Helical" evidence="1">
    <location>
        <begin position="12"/>
        <end position="31"/>
    </location>
</feature>
<name>A0A7R7IEZ0_9FIRM</name>
<dbReference type="SUPFAM" id="SSF49785">
    <property type="entry name" value="Galactose-binding domain-like"/>
    <property type="match status" value="1"/>
</dbReference>
<feature type="transmembrane region" description="Helical" evidence="1">
    <location>
        <begin position="313"/>
        <end position="334"/>
    </location>
</feature>
<reference evidence="3 4" key="1">
    <citation type="submission" date="2020-11" db="EMBL/GenBank/DDBJ databases">
        <title>Draft genome sequencing of a Lachnospiraceae strain isolated from anoxic soil subjected to BSD treatment.</title>
        <authorList>
            <person name="Uek A."/>
            <person name="Tonouchi A."/>
        </authorList>
    </citation>
    <scope>NUCLEOTIDE SEQUENCE [LARGE SCALE GENOMIC DNA]</scope>
    <source>
        <strain evidence="3 4">TB5</strain>
    </source>
</reference>
<protein>
    <recommendedName>
        <fullName evidence="2">Sensor histidine kinase NatK-like C-terminal domain-containing protein</fullName>
    </recommendedName>
</protein>
<feature type="transmembrane region" description="Helical" evidence="1">
    <location>
        <begin position="216"/>
        <end position="235"/>
    </location>
</feature>
<feature type="domain" description="Sensor histidine kinase NatK-like C-terminal" evidence="2">
    <location>
        <begin position="543"/>
        <end position="643"/>
    </location>
</feature>
<feature type="transmembrane region" description="Helical" evidence="1">
    <location>
        <begin position="370"/>
        <end position="389"/>
    </location>
</feature>
<dbReference type="PANTHER" id="PTHR40448">
    <property type="entry name" value="TWO-COMPONENT SENSOR HISTIDINE KINASE"/>
    <property type="match status" value="1"/>
</dbReference>
<accession>A0A7R7IEZ0</accession>
<gene>
    <name evidence="3" type="ORF">bsdtb5_29080</name>
</gene>
<keyword evidence="1" id="KW-1133">Transmembrane helix</keyword>
<dbReference type="Gene3D" id="3.30.565.10">
    <property type="entry name" value="Histidine kinase-like ATPase, C-terminal domain"/>
    <property type="match status" value="1"/>
</dbReference>
<dbReference type="InterPro" id="IPR032834">
    <property type="entry name" value="NatK-like_C"/>
</dbReference>
<keyword evidence="1" id="KW-0472">Membrane</keyword>
<dbReference type="KEGG" id="ahb:bsdtb5_29080"/>
<dbReference type="Pfam" id="PF14501">
    <property type="entry name" value="HATPase_c_5"/>
    <property type="match status" value="1"/>
</dbReference>
<evidence type="ECO:0000313" key="4">
    <source>
        <dbReference type="Proteomes" id="UP000595897"/>
    </source>
</evidence>
<evidence type="ECO:0000313" key="3">
    <source>
        <dbReference type="EMBL" id="BCN31613.1"/>
    </source>
</evidence>
<dbReference type="CDD" id="cd16935">
    <property type="entry name" value="HATPase_AgrC-ComD-like"/>
    <property type="match status" value="1"/>
</dbReference>
<dbReference type="Proteomes" id="UP000595897">
    <property type="component" value="Chromosome"/>
</dbReference>